<feature type="region of interest" description="Disordered" evidence="1">
    <location>
        <begin position="22"/>
        <end position="49"/>
    </location>
</feature>
<gene>
    <name evidence="2" type="ORF">HPP92_009315</name>
</gene>
<dbReference type="EMBL" id="JADCNL010000004">
    <property type="protein sequence ID" value="KAG0485236.1"/>
    <property type="molecule type" value="Genomic_DNA"/>
</dbReference>
<feature type="compositionally biased region" description="Polar residues" evidence="1">
    <location>
        <begin position="35"/>
        <end position="49"/>
    </location>
</feature>
<evidence type="ECO:0000256" key="1">
    <source>
        <dbReference type="SAM" id="MobiDB-lite"/>
    </source>
</evidence>
<evidence type="ECO:0000313" key="2">
    <source>
        <dbReference type="EMBL" id="KAG0485236.1"/>
    </source>
</evidence>
<dbReference type="Proteomes" id="UP000636800">
    <property type="component" value="Unassembled WGS sequence"/>
</dbReference>
<keyword evidence="3" id="KW-1185">Reference proteome</keyword>
<name>A0A835R9S9_VANPL</name>
<proteinExistence type="predicted"/>
<organism evidence="2 3">
    <name type="scientific">Vanilla planifolia</name>
    <name type="common">Vanilla</name>
    <dbReference type="NCBI Taxonomy" id="51239"/>
    <lineage>
        <taxon>Eukaryota</taxon>
        <taxon>Viridiplantae</taxon>
        <taxon>Streptophyta</taxon>
        <taxon>Embryophyta</taxon>
        <taxon>Tracheophyta</taxon>
        <taxon>Spermatophyta</taxon>
        <taxon>Magnoliopsida</taxon>
        <taxon>Liliopsida</taxon>
        <taxon>Asparagales</taxon>
        <taxon>Orchidaceae</taxon>
        <taxon>Vanilloideae</taxon>
        <taxon>Vanilleae</taxon>
        <taxon>Vanilla</taxon>
    </lineage>
</organism>
<evidence type="ECO:0000313" key="3">
    <source>
        <dbReference type="Proteomes" id="UP000636800"/>
    </source>
</evidence>
<accession>A0A835R9S9</accession>
<dbReference type="AlphaFoldDB" id="A0A835R9S9"/>
<dbReference type="OrthoDB" id="204498at2759"/>
<sequence length="72" mass="7619">MDLSGVPPLAQQQDVKLQGLWAPGTPVKVNPIGKPSNSTNSYSQRNQPYGSSWLDAVASASTGIQSSNPHWA</sequence>
<protein>
    <submittedName>
        <fullName evidence="2">Uncharacterized protein</fullName>
    </submittedName>
</protein>
<reference evidence="2 3" key="1">
    <citation type="journal article" date="2020" name="Nat. Food">
        <title>A phased Vanilla planifolia genome enables genetic improvement of flavour and production.</title>
        <authorList>
            <person name="Hasing T."/>
            <person name="Tang H."/>
            <person name="Brym M."/>
            <person name="Khazi F."/>
            <person name="Huang T."/>
            <person name="Chambers A.H."/>
        </authorList>
    </citation>
    <scope>NUCLEOTIDE SEQUENCE [LARGE SCALE GENOMIC DNA]</scope>
    <source>
        <tissue evidence="2">Leaf</tissue>
    </source>
</reference>
<comment type="caution">
    <text evidence="2">The sequence shown here is derived from an EMBL/GenBank/DDBJ whole genome shotgun (WGS) entry which is preliminary data.</text>
</comment>